<protein>
    <submittedName>
        <fullName evidence="2">Uncharacterized protein</fullName>
    </submittedName>
</protein>
<gene>
    <name evidence="2" type="ORF">AGABI1DRAFT_125537</name>
</gene>
<dbReference type="OMA" id="DPAHITF"/>
<dbReference type="EMBL" id="JH971386">
    <property type="protein sequence ID" value="EKM83059.1"/>
    <property type="molecule type" value="Genomic_DNA"/>
</dbReference>
<evidence type="ECO:0000313" key="2">
    <source>
        <dbReference type="EMBL" id="EKM83059.1"/>
    </source>
</evidence>
<dbReference type="HOGENOM" id="CLU_104307_1_0_1"/>
<organism evidence="2 3">
    <name type="scientific">Agaricus bisporus var. burnettii (strain JB137-S8 / ATCC MYA-4627 / FGSC 10392)</name>
    <name type="common">White button mushroom</name>
    <dbReference type="NCBI Taxonomy" id="597362"/>
    <lineage>
        <taxon>Eukaryota</taxon>
        <taxon>Fungi</taxon>
        <taxon>Dikarya</taxon>
        <taxon>Basidiomycota</taxon>
        <taxon>Agaricomycotina</taxon>
        <taxon>Agaricomycetes</taxon>
        <taxon>Agaricomycetidae</taxon>
        <taxon>Agaricales</taxon>
        <taxon>Agaricineae</taxon>
        <taxon>Agaricaceae</taxon>
        <taxon>Agaricus</taxon>
    </lineage>
</organism>
<reference evidence="3" key="1">
    <citation type="journal article" date="2012" name="Proc. Natl. Acad. Sci. U.S.A.">
        <title>Genome sequence of the button mushroom Agaricus bisporus reveals mechanisms governing adaptation to a humic-rich ecological niche.</title>
        <authorList>
            <person name="Morin E."/>
            <person name="Kohler A."/>
            <person name="Baker A.R."/>
            <person name="Foulongne-Oriol M."/>
            <person name="Lombard V."/>
            <person name="Nagy L.G."/>
            <person name="Ohm R.A."/>
            <person name="Patyshakuliyeva A."/>
            <person name="Brun A."/>
            <person name="Aerts A.L."/>
            <person name="Bailey A.M."/>
            <person name="Billette C."/>
            <person name="Coutinho P.M."/>
            <person name="Deakin G."/>
            <person name="Doddapaneni H."/>
            <person name="Floudas D."/>
            <person name="Grimwood J."/>
            <person name="Hilden K."/>
            <person name="Kuees U."/>
            <person name="LaButti K.M."/>
            <person name="Lapidus A."/>
            <person name="Lindquist E.A."/>
            <person name="Lucas S.M."/>
            <person name="Murat C."/>
            <person name="Riley R.W."/>
            <person name="Salamov A.A."/>
            <person name="Schmutz J."/>
            <person name="Subramanian V."/>
            <person name="Woesten H.A.B."/>
            <person name="Xu J."/>
            <person name="Eastwood D.C."/>
            <person name="Foster G.D."/>
            <person name="Sonnenberg A.S."/>
            <person name="Cullen D."/>
            <person name="de Vries R.P."/>
            <person name="Lundell T."/>
            <person name="Hibbett D.S."/>
            <person name="Henrissat B."/>
            <person name="Burton K.S."/>
            <person name="Kerrigan R.W."/>
            <person name="Challen M.P."/>
            <person name="Grigoriev I.V."/>
            <person name="Martin F."/>
        </authorList>
    </citation>
    <scope>NUCLEOTIDE SEQUENCE [LARGE SCALE GENOMIC DNA]</scope>
    <source>
        <strain evidence="3">JB137-S8 / ATCC MYA-4627 / FGSC 10392</strain>
    </source>
</reference>
<dbReference type="InParanoid" id="K5W875"/>
<dbReference type="KEGG" id="abp:AGABI1DRAFT125537"/>
<dbReference type="RefSeq" id="XP_007326907.1">
    <property type="nucleotide sequence ID" value="XM_007326845.1"/>
</dbReference>
<dbReference type="AlphaFoldDB" id="K5W875"/>
<dbReference type="Proteomes" id="UP000008493">
    <property type="component" value="Unassembled WGS sequence"/>
</dbReference>
<proteinExistence type="predicted"/>
<feature type="region of interest" description="Disordered" evidence="1">
    <location>
        <begin position="1"/>
        <end position="57"/>
    </location>
</feature>
<keyword evidence="3" id="KW-1185">Reference proteome</keyword>
<dbReference type="GeneID" id="18826325"/>
<dbReference type="OrthoDB" id="3204463at2759"/>
<evidence type="ECO:0000313" key="3">
    <source>
        <dbReference type="Proteomes" id="UP000008493"/>
    </source>
</evidence>
<sequence>MPSLPLLPPLELASPSPVRRPKSQPLPLLTHSPAPALSKSVCVTPNPTSRRRSKPPSFALRRRRLASRVEYAPERLPIHPFDKLPWIASMDLPTDNVRPNDLADLSLIPDDPFISCPTTGTGPIRHRKLTSRRSPLTLETHAERGDDSLFHYASNLFPRTVPERPSTPMNMSRLDPAHITFRHLMPVIDDGL</sequence>
<accession>K5W875</accession>
<name>K5W875_AGABU</name>
<evidence type="ECO:0000256" key="1">
    <source>
        <dbReference type="SAM" id="MobiDB-lite"/>
    </source>
</evidence>